<evidence type="ECO:0000256" key="1">
    <source>
        <dbReference type="ARBA" id="ARBA00004417"/>
    </source>
</evidence>
<dbReference type="GO" id="GO:0005886">
    <property type="term" value="C:plasma membrane"/>
    <property type="evidence" value="ECO:0007669"/>
    <property type="project" value="UniProtKB-SubCell"/>
</dbReference>
<feature type="domain" description="ABC transporter" evidence="6">
    <location>
        <begin position="8"/>
        <end position="259"/>
    </location>
</feature>
<dbReference type="AlphaFoldDB" id="A0A2T5AQY9"/>
<dbReference type="Pfam" id="PF00005">
    <property type="entry name" value="ABC_tran"/>
    <property type="match status" value="2"/>
</dbReference>
<evidence type="ECO:0000256" key="2">
    <source>
        <dbReference type="ARBA" id="ARBA00005417"/>
    </source>
</evidence>
<organism evidence="7 8">
    <name type="scientific">Mycoplana dimorpha</name>
    <dbReference type="NCBI Taxonomy" id="28320"/>
    <lineage>
        <taxon>Bacteria</taxon>
        <taxon>Pseudomonadati</taxon>
        <taxon>Pseudomonadota</taxon>
        <taxon>Alphaproteobacteria</taxon>
        <taxon>Hyphomicrobiales</taxon>
        <taxon>Rhizobiaceae</taxon>
        <taxon>Mycoplana</taxon>
    </lineage>
</organism>
<evidence type="ECO:0000313" key="7">
    <source>
        <dbReference type="EMBL" id="PTM89143.1"/>
    </source>
</evidence>
<dbReference type="EMBL" id="PZZZ01000011">
    <property type="protein sequence ID" value="PTM89143.1"/>
    <property type="molecule type" value="Genomic_DNA"/>
</dbReference>
<dbReference type="SMART" id="SM00382">
    <property type="entry name" value="AAA"/>
    <property type="match status" value="2"/>
</dbReference>
<dbReference type="PROSITE" id="PS50893">
    <property type="entry name" value="ABC_TRANSPORTER_2"/>
    <property type="match status" value="2"/>
</dbReference>
<dbReference type="OrthoDB" id="9802264at2"/>
<reference evidence="7 8" key="1">
    <citation type="submission" date="2018-04" db="EMBL/GenBank/DDBJ databases">
        <title>Genomic Encyclopedia of Type Strains, Phase IV (KMG-IV): sequencing the most valuable type-strain genomes for metagenomic binning, comparative biology and taxonomic classification.</title>
        <authorList>
            <person name="Goeker M."/>
        </authorList>
    </citation>
    <scope>NUCLEOTIDE SEQUENCE [LARGE SCALE GENOMIC DNA]</scope>
    <source>
        <strain evidence="7 8">DSM 7138</strain>
    </source>
</reference>
<dbReference type="PANTHER" id="PTHR43776">
    <property type="entry name" value="TRANSPORT ATP-BINDING PROTEIN"/>
    <property type="match status" value="1"/>
</dbReference>
<name>A0A2T5AQY9_MYCDI</name>
<dbReference type="NCBIfam" id="TIGR01727">
    <property type="entry name" value="oligo_HPY"/>
    <property type="match status" value="1"/>
</dbReference>
<dbReference type="InterPro" id="IPR017871">
    <property type="entry name" value="ABC_transporter-like_CS"/>
</dbReference>
<dbReference type="Proteomes" id="UP000241247">
    <property type="component" value="Unassembled WGS sequence"/>
</dbReference>
<dbReference type="InterPro" id="IPR003593">
    <property type="entry name" value="AAA+_ATPase"/>
</dbReference>
<dbReference type="NCBIfam" id="NF008453">
    <property type="entry name" value="PRK11308.1"/>
    <property type="match status" value="2"/>
</dbReference>
<evidence type="ECO:0000256" key="4">
    <source>
        <dbReference type="ARBA" id="ARBA00022741"/>
    </source>
</evidence>
<dbReference type="RefSeq" id="WP_108004772.1">
    <property type="nucleotide sequence ID" value="NZ_JBHEEX010000018.1"/>
</dbReference>
<comment type="subcellular location">
    <subcellularLocation>
        <location evidence="1">Cell inner membrane</location>
        <topology evidence="1">Peripheral membrane protein</topology>
    </subcellularLocation>
</comment>
<keyword evidence="4" id="KW-0547">Nucleotide-binding</keyword>
<dbReference type="GO" id="GO:0016887">
    <property type="term" value="F:ATP hydrolysis activity"/>
    <property type="evidence" value="ECO:0007669"/>
    <property type="project" value="InterPro"/>
</dbReference>
<dbReference type="Gene3D" id="3.40.50.300">
    <property type="entry name" value="P-loop containing nucleotide triphosphate hydrolases"/>
    <property type="match status" value="2"/>
</dbReference>
<dbReference type="InterPro" id="IPR013563">
    <property type="entry name" value="Oligopep_ABC_C"/>
</dbReference>
<dbReference type="CDD" id="cd03257">
    <property type="entry name" value="ABC_NikE_OppD_transporters"/>
    <property type="match status" value="2"/>
</dbReference>
<dbReference type="GO" id="GO:0005524">
    <property type="term" value="F:ATP binding"/>
    <property type="evidence" value="ECO:0007669"/>
    <property type="project" value="UniProtKB-KW"/>
</dbReference>
<evidence type="ECO:0000256" key="3">
    <source>
        <dbReference type="ARBA" id="ARBA00022448"/>
    </source>
</evidence>
<feature type="domain" description="ABC transporter" evidence="6">
    <location>
        <begin position="289"/>
        <end position="539"/>
    </location>
</feature>
<dbReference type="InterPro" id="IPR003439">
    <property type="entry name" value="ABC_transporter-like_ATP-bd"/>
</dbReference>
<evidence type="ECO:0000256" key="5">
    <source>
        <dbReference type="ARBA" id="ARBA00022840"/>
    </source>
</evidence>
<sequence>MSEAHPILRVRDLTVELQSAASRRKVLDSVSLDLHADEVLGIIGESGSGKTVLSRAMVNWVSRPLEMTSGQIFYHGEDLRQMPVRQLQVLRGRKISYIGADPTSALDPTLPIGHQIVEKLKSVEPGISEADARKRVIETLQAVRIPSAAERFNEFPFQFSGGMMQRVMIVDALVTSPDLLVADNITQPLDVTVAAQILRLLRDLQAEYRTAILFVSSLLGVVNDIADKVLVLANGRVVERQSMQGILQSPEHEYTRHLVRDMPRIWEAQSEVPAVRARVNSNHGREAILSVRDVSRTYATKDRSRLFGKQYVQAVRGVSFDVYKGDSLGIVGESGCGKSSLSRLLSRLEEPDSGKILFKGQDVGGLRGTALLNLRRGFQLLLQDPYNSIPSHLTIGRTVAEPLIIHGGRSKAEIREKVAETMAEVGLGPELAHSLPVGLSAGQRQRVNIARAMVLEPELLILDETLSALDQVEQAKLLGLFEKLQVRHGMTYIYISHDLGMVRRVCSRVAVMYLGRVVELAGNGTTFFNPGHPYTRALLSAVPAIEHRPYDAATYLLEGEPPNPINIPPGCSFRTRCPFAFGRCAKDEPTLLARGSGDLAACHLAEGGMPAPGMSPAGLHDLNPVPALRSGTGA</sequence>
<keyword evidence="3" id="KW-0813">Transport</keyword>
<accession>A0A2T5AQY9</accession>
<comment type="caution">
    <text evidence="7">The sequence shown here is derived from an EMBL/GenBank/DDBJ whole genome shotgun (WGS) entry which is preliminary data.</text>
</comment>
<protein>
    <submittedName>
        <fullName evidence="7">Peptide/nickel transport system ATP-binding protein</fullName>
    </submittedName>
</protein>
<proteinExistence type="inferred from homology"/>
<comment type="similarity">
    <text evidence="2">Belongs to the ABC transporter superfamily.</text>
</comment>
<dbReference type="GO" id="GO:0015833">
    <property type="term" value="P:peptide transport"/>
    <property type="evidence" value="ECO:0007669"/>
    <property type="project" value="InterPro"/>
</dbReference>
<gene>
    <name evidence="7" type="ORF">C7449_11137</name>
</gene>
<dbReference type="GO" id="GO:0055085">
    <property type="term" value="P:transmembrane transport"/>
    <property type="evidence" value="ECO:0007669"/>
    <property type="project" value="UniProtKB-ARBA"/>
</dbReference>
<keyword evidence="8" id="KW-1185">Reference proteome</keyword>
<dbReference type="Pfam" id="PF08352">
    <property type="entry name" value="oligo_HPY"/>
    <property type="match status" value="2"/>
</dbReference>
<dbReference type="PROSITE" id="PS00211">
    <property type="entry name" value="ABC_TRANSPORTER_1"/>
    <property type="match status" value="2"/>
</dbReference>
<dbReference type="InterPro" id="IPR027417">
    <property type="entry name" value="P-loop_NTPase"/>
</dbReference>
<evidence type="ECO:0000313" key="8">
    <source>
        <dbReference type="Proteomes" id="UP000241247"/>
    </source>
</evidence>
<evidence type="ECO:0000259" key="6">
    <source>
        <dbReference type="PROSITE" id="PS50893"/>
    </source>
</evidence>
<dbReference type="InterPro" id="IPR050319">
    <property type="entry name" value="ABC_transp_ATP-bind"/>
</dbReference>
<keyword evidence="5 7" id="KW-0067">ATP-binding</keyword>
<dbReference type="SUPFAM" id="SSF52540">
    <property type="entry name" value="P-loop containing nucleoside triphosphate hydrolases"/>
    <property type="match status" value="2"/>
</dbReference>